<reference evidence="14 15" key="1">
    <citation type="submission" date="2020-06" db="EMBL/GenBank/DDBJ databases">
        <title>REHAB project genomes.</title>
        <authorList>
            <person name="Shaw L.P."/>
        </authorList>
    </citation>
    <scope>NUCLEOTIDE SEQUENCE [LARGE SCALE GENOMIC DNA]</scope>
    <source>
        <strain evidence="14 15">RHB10-C12</strain>
        <plasmid evidence="15">prhb10-c12_5</plasmid>
    </source>
</reference>
<dbReference type="Gene3D" id="1.10.490.30">
    <property type="entry name" value="Colicin"/>
    <property type="match status" value="1"/>
</dbReference>
<evidence type="ECO:0000256" key="5">
    <source>
        <dbReference type="ARBA" id="ARBA00022529"/>
    </source>
</evidence>
<dbReference type="PROSITE" id="PS00276">
    <property type="entry name" value="CHANNEL_COLICIN"/>
    <property type="match status" value="1"/>
</dbReference>
<proteinExistence type="inferred from homology"/>
<feature type="region of interest" description="Disordered" evidence="11">
    <location>
        <begin position="1"/>
        <end position="106"/>
    </location>
</feature>
<dbReference type="GO" id="GO:0016020">
    <property type="term" value="C:membrane"/>
    <property type="evidence" value="ECO:0007669"/>
    <property type="project" value="UniProtKB-SubCell"/>
</dbReference>
<comment type="similarity">
    <text evidence="4">Belongs to the channel forming colicin family.</text>
</comment>
<evidence type="ECO:0000256" key="9">
    <source>
        <dbReference type="ARBA" id="ARBA00023048"/>
    </source>
</evidence>
<dbReference type="PRINTS" id="PR00280">
    <property type="entry name" value="CHANLCOLICIN"/>
</dbReference>
<keyword evidence="9" id="KW-0078">Bacteriocin</keyword>
<feature type="transmembrane region" description="Helical" evidence="12">
    <location>
        <begin position="324"/>
        <end position="345"/>
    </location>
</feature>
<evidence type="ECO:0000256" key="6">
    <source>
        <dbReference type="ARBA" id="ARBA00022692"/>
    </source>
</evidence>
<keyword evidence="14" id="KW-0614">Plasmid</keyword>
<protein>
    <submittedName>
        <fullName evidence="14">Bacteriocin colicin N</fullName>
    </submittedName>
</protein>
<gene>
    <name evidence="14" type="primary">cna</name>
    <name evidence="14" type="ORF">HVW43_27685</name>
</gene>
<dbReference type="GO" id="GO:0140911">
    <property type="term" value="F:pore-forming activity"/>
    <property type="evidence" value="ECO:0007669"/>
    <property type="project" value="InterPro"/>
</dbReference>
<feature type="compositionally biased region" description="Gly residues" evidence="11">
    <location>
        <begin position="78"/>
        <end position="87"/>
    </location>
</feature>
<dbReference type="SMR" id="A0A1X0Y5P5"/>
<evidence type="ECO:0000256" key="1">
    <source>
        <dbReference type="ARBA" id="ARBA00002178"/>
    </source>
</evidence>
<evidence type="ECO:0000256" key="7">
    <source>
        <dbReference type="ARBA" id="ARBA00022989"/>
    </source>
</evidence>
<keyword evidence="7 12" id="KW-1133">Transmembrane helix</keyword>
<accession>A0A1X0Y5P5</accession>
<comment type="function">
    <text evidence="1">This colicin is a channel-forming colicin. This class of transmembrane toxins depolarize the cytoplasmic membrane, leading to dissipation of cellular energy.</text>
</comment>
<keyword evidence="6 12" id="KW-0812">Transmembrane</keyword>
<name>A0A1X0Y5P5_ECOLX</name>
<evidence type="ECO:0000259" key="13">
    <source>
        <dbReference type="PROSITE" id="PS00276"/>
    </source>
</evidence>
<dbReference type="GO" id="GO:0031640">
    <property type="term" value="P:killing of cells of another organism"/>
    <property type="evidence" value="ECO:0007669"/>
    <property type="project" value="UniProtKB-KW"/>
</dbReference>
<feature type="compositionally biased region" description="Gly residues" evidence="11">
    <location>
        <begin position="14"/>
        <end position="30"/>
    </location>
</feature>
<evidence type="ECO:0000256" key="2">
    <source>
        <dbReference type="ARBA" id="ARBA00003197"/>
    </source>
</evidence>
<feature type="compositionally biased region" description="Low complexity" evidence="11">
    <location>
        <begin position="31"/>
        <end position="48"/>
    </location>
</feature>
<dbReference type="Proteomes" id="UP000514754">
    <property type="component" value="Plasmid pRHB10-C12_5"/>
</dbReference>
<dbReference type="SUPFAM" id="SSF56837">
    <property type="entry name" value="Colicin"/>
    <property type="match status" value="1"/>
</dbReference>
<feature type="transmembrane region" description="Helical" evidence="12">
    <location>
        <begin position="352"/>
        <end position="370"/>
    </location>
</feature>
<evidence type="ECO:0000256" key="3">
    <source>
        <dbReference type="ARBA" id="ARBA00004370"/>
    </source>
</evidence>
<sequence>MGSNGADNAHNNAFGGGKNPGIGNTSGAGSNGSASSNRGNSNGWSWSNKPHKNDGFHSDGSYHITFHGDNNSKPKPGGNSGNRGNNGDGASAKVGEITITPDNSKPGRYISSNPEYSLLAKLIDAESIKGTEVYTFHTRKGQYVKVTVPDSNIDKMRVDYVNWKGPKYNNKLVKRFVSQFLLFRKEEKEKNEKEALLKASELVSGMGDKLGEYLGVKYKNVAKEVANDIKNFHGRNIRSYNEAMASLNKVLANPKMKVNKSDKDAIVNAWKQVNAKDMANKIGNLGKAFKVADLAIKVEKIREKSIEGYNTGNWGPLLLEVESWIIGGVVAGVAISLFGAVLSFLPISGLAVTALGVIGIMTISYLSSFIDANRVSNINNIISSVIR</sequence>
<dbReference type="Pfam" id="PF01024">
    <property type="entry name" value="Colicin"/>
    <property type="match status" value="1"/>
</dbReference>
<geneLocation type="plasmid" evidence="15">
    <name>prhb10-c12_5</name>
</geneLocation>
<keyword evidence="10 12" id="KW-0472">Membrane</keyword>
<dbReference type="InterPro" id="IPR000293">
    <property type="entry name" value="Channel_colicin_C"/>
</dbReference>
<evidence type="ECO:0000256" key="11">
    <source>
        <dbReference type="SAM" id="MobiDB-lite"/>
    </source>
</evidence>
<feature type="domain" description="Channel forming colicins" evidence="13">
    <location>
        <begin position="311"/>
        <end position="322"/>
    </location>
</feature>
<comment type="function">
    <text evidence="2">Colicins are polypeptide toxins produced by and active against E.coli and closely related bacteria.</text>
</comment>
<dbReference type="InterPro" id="IPR038283">
    <property type="entry name" value="Channel_colicin_C_sf"/>
</dbReference>
<dbReference type="Gene3D" id="3.30.1120.60">
    <property type="entry name" value="Colicin"/>
    <property type="match status" value="1"/>
</dbReference>
<evidence type="ECO:0000313" key="15">
    <source>
        <dbReference type="Proteomes" id="UP000514754"/>
    </source>
</evidence>
<dbReference type="RefSeq" id="WP_032488335.1">
    <property type="nucleotide sequence ID" value="NZ_BFGE01000055.1"/>
</dbReference>
<dbReference type="GO" id="GO:0050829">
    <property type="term" value="P:defense response to Gram-negative bacterium"/>
    <property type="evidence" value="ECO:0007669"/>
    <property type="project" value="InterPro"/>
</dbReference>
<evidence type="ECO:0000313" key="14">
    <source>
        <dbReference type="EMBL" id="QMO44075.1"/>
    </source>
</evidence>
<keyword evidence="8" id="KW-0044">Antibiotic</keyword>
<evidence type="ECO:0000256" key="10">
    <source>
        <dbReference type="ARBA" id="ARBA00023136"/>
    </source>
</evidence>
<comment type="subcellular location">
    <subcellularLocation>
        <location evidence="3">Membrane</location>
    </subcellularLocation>
</comment>
<dbReference type="EMBL" id="CP057910">
    <property type="protein sequence ID" value="QMO44075.1"/>
    <property type="molecule type" value="Genomic_DNA"/>
</dbReference>
<evidence type="ECO:0000256" key="8">
    <source>
        <dbReference type="ARBA" id="ARBA00023022"/>
    </source>
</evidence>
<dbReference type="AlphaFoldDB" id="A0A1X0Y5P5"/>
<evidence type="ECO:0000256" key="4">
    <source>
        <dbReference type="ARBA" id="ARBA00007595"/>
    </source>
</evidence>
<evidence type="ECO:0000256" key="12">
    <source>
        <dbReference type="SAM" id="Phobius"/>
    </source>
</evidence>
<feature type="compositionally biased region" description="Polar residues" evidence="11">
    <location>
        <begin position="1"/>
        <end position="11"/>
    </location>
</feature>
<keyword evidence="5" id="KW-0929">Antimicrobial</keyword>
<organism evidence="14 15">
    <name type="scientific">Escherichia coli</name>
    <dbReference type="NCBI Taxonomy" id="562"/>
    <lineage>
        <taxon>Bacteria</taxon>
        <taxon>Pseudomonadati</taxon>
        <taxon>Pseudomonadota</taxon>
        <taxon>Gammaproteobacteria</taxon>
        <taxon>Enterobacterales</taxon>
        <taxon>Enterobacteriaceae</taxon>
        <taxon>Escherichia</taxon>
    </lineage>
</organism>